<feature type="chain" id="PRO_5037388349" evidence="2">
    <location>
        <begin position="23"/>
        <end position="133"/>
    </location>
</feature>
<reference evidence="4" key="1">
    <citation type="submission" date="2022-11" db="UniProtKB">
        <authorList>
            <consortium name="WormBaseParasite"/>
        </authorList>
    </citation>
    <scope>IDENTIFICATION</scope>
</reference>
<evidence type="ECO:0000313" key="3">
    <source>
        <dbReference type="Proteomes" id="UP000887563"/>
    </source>
</evidence>
<accession>A0A914KRX1</accession>
<name>A0A914KRX1_MELIC</name>
<dbReference type="AlphaFoldDB" id="A0A914KRX1"/>
<protein>
    <submittedName>
        <fullName evidence="4">Candidate secreted effector</fullName>
    </submittedName>
</protein>
<evidence type="ECO:0000313" key="4">
    <source>
        <dbReference type="WBParaSite" id="Minc3s00090g04242"/>
    </source>
</evidence>
<dbReference type="WBParaSite" id="Minc3s00090g04242">
    <property type="protein sequence ID" value="Minc3s00090g04242"/>
    <property type="gene ID" value="Minc3s00090g04242"/>
</dbReference>
<keyword evidence="2" id="KW-0732">Signal</keyword>
<feature type="region of interest" description="Disordered" evidence="1">
    <location>
        <begin position="27"/>
        <end position="48"/>
    </location>
</feature>
<keyword evidence="3" id="KW-1185">Reference proteome</keyword>
<evidence type="ECO:0000256" key="2">
    <source>
        <dbReference type="SAM" id="SignalP"/>
    </source>
</evidence>
<proteinExistence type="predicted"/>
<organism evidence="3 4">
    <name type="scientific">Meloidogyne incognita</name>
    <name type="common">Southern root-knot nematode worm</name>
    <name type="synonym">Oxyuris incognita</name>
    <dbReference type="NCBI Taxonomy" id="6306"/>
    <lineage>
        <taxon>Eukaryota</taxon>
        <taxon>Metazoa</taxon>
        <taxon>Ecdysozoa</taxon>
        <taxon>Nematoda</taxon>
        <taxon>Chromadorea</taxon>
        <taxon>Rhabditida</taxon>
        <taxon>Tylenchina</taxon>
        <taxon>Tylenchomorpha</taxon>
        <taxon>Tylenchoidea</taxon>
        <taxon>Meloidogynidae</taxon>
        <taxon>Meloidogyninae</taxon>
        <taxon>Meloidogyne</taxon>
        <taxon>Meloidogyne incognita group</taxon>
    </lineage>
</organism>
<feature type="signal peptide" evidence="2">
    <location>
        <begin position="1"/>
        <end position="22"/>
    </location>
</feature>
<sequence length="133" mass="14285">MLLLFFITLMGFLLHVPLLVHCSKKMRKREKKLRKKQKKQEKKARKRMMAQNMGMQGGGYPPPAGVAPGAPVGWQQVDSGGGGGGGVYVENKSVKPVKQQHGPCALCCLGCLHACASLSWSSLSISSRSSSSS</sequence>
<dbReference type="Proteomes" id="UP000887563">
    <property type="component" value="Unplaced"/>
</dbReference>
<evidence type="ECO:0000256" key="1">
    <source>
        <dbReference type="SAM" id="MobiDB-lite"/>
    </source>
</evidence>